<proteinExistence type="predicted"/>
<feature type="domain" description="C2H2-type" evidence="2">
    <location>
        <begin position="32"/>
        <end position="56"/>
    </location>
</feature>
<organism evidence="3 4">
    <name type="scientific">Pristionchus fissidentatus</name>
    <dbReference type="NCBI Taxonomy" id="1538716"/>
    <lineage>
        <taxon>Eukaryota</taxon>
        <taxon>Metazoa</taxon>
        <taxon>Ecdysozoa</taxon>
        <taxon>Nematoda</taxon>
        <taxon>Chromadorea</taxon>
        <taxon>Rhabditida</taxon>
        <taxon>Rhabditina</taxon>
        <taxon>Diplogasteromorpha</taxon>
        <taxon>Diplogasteroidea</taxon>
        <taxon>Neodiplogasteridae</taxon>
        <taxon>Pristionchus</taxon>
    </lineage>
</organism>
<dbReference type="InterPro" id="IPR013087">
    <property type="entry name" value="Znf_C2H2_type"/>
</dbReference>
<evidence type="ECO:0000256" key="1">
    <source>
        <dbReference type="SAM" id="MobiDB-lite"/>
    </source>
</evidence>
<protein>
    <recommendedName>
        <fullName evidence="2">C2H2-type domain-containing protein</fullName>
    </recommendedName>
</protein>
<dbReference type="Proteomes" id="UP001432322">
    <property type="component" value="Unassembled WGS sequence"/>
</dbReference>
<keyword evidence="4" id="KW-1185">Reference proteome</keyword>
<sequence>EEKEENEPLPKKGKIEKNERKTLVSSGPKREMKCPKCTSFRSTSVGSFDQHIRIVHRTTPTAVGIMYLCDCGHKSASPYHFVKRKCKFVRPTIIDEKQAKVKCTMCDVRLSTANSYTKHFSRAHNSTICKSGINLLCSCGVQINSERKSSEHRQVCKLRNFTIINATKVVGVKCILCQCDVYLECGCGYRICSNSKARNHKKTCDNREFSVQKNDEDE</sequence>
<dbReference type="AlphaFoldDB" id="A0AAV5WDL4"/>
<comment type="caution">
    <text evidence="3">The sequence shown here is derived from an EMBL/GenBank/DDBJ whole genome shotgun (WGS) entry which is preliminary data.</text>
</comment>
<feature type="domain" description="C2H2-type" evidence="2">
    <location>
        <begin position="101"/>
        <end position="124"/>
    </location>
</feature>
<gene>
    <name evidence="3" type="ORF">PFISCL1PPCAC_21062</name>
</gene>
<evidence type="ECO:0000313" key="3">
    <source>
        <dbReference type="EMBL" id="GMT29765.1"/>
    </source>
</evidence>
<evidence type="ECO:0000259" key="2">
    <source>
        <dbReference type="SMART" id="SM00355"/>
    </source>
</evidence>
<dbReference type="EMBL" id="BTSY01000005">
    <property type="protein sequence ID" value="GMT29765.1"/>
    <property type="molecule type" value="Genomic_DNA"/>
</dbReference>
<name>A0AAV5WDL4_9BILA</name>
<feature type="non-terminal residue" evidence="3">
    <location>
        <position position="1"/>
    </location>
</feature>
<accession>A0AAV5WDL4</accession>
<evidence type="ECO:0000313" key="4">
    <source>
        <dbReference type="Proteomes" id="UP001432322"/>
    </source>
</evidence>
<dbReference type="SMART" id="SM00355">
    <property type="entry name" value="ZnF_C2H2"/>
    <property type="match status" value="2"/>
</dbReference>
<reference evidence="3" key="1">
    <citation type="submission" date="2023-10" db="EMBL/GenBank/DDBJ databases">
        <title>Genome assembly of Pristionchus species.</title>
        <authorList>
            <person name="Yoshida K."/>
            <person name="Sommer R.J."/>
        </authorList>
    </citation>
    <scope>NUCLEOTIDE SEQUENCE</scope>
    <source>
        <strain evidence="3">RS5133</strain>
    </source>
</reference>
<feature type="region of interest" description="Disordered" evidence="1">
    <location>
        <begin position="1"/>
        <end position="30"/>
    </location>
</feature>